<dbReference type="EMBL" id="CP061336">
    <property type="protein sequence ID" value="QNU65801.1"/>
    <property type="molecule type" value="Genomic_DNA"/>
</dbReference>
<name>A0A4U7JG47_9FIRM</name>
<accession>A0A4U7JG47</accession>
<protein>
    <submittedName>
        <fullName evidence="1">Phage tail protein</fullName>
    </submittedName>
</protein>
<gene>
    <name evidence="1" type="ORF">EHE19_012925</name>
</gene>
<organism evidence="1 2">
    <name type="scientific">Ruminiclostridium herbifermentans</name>
    <dbReference type="NCBI Taxonomy" id="2488810"/>
    <lineage>
        <taxon>Bacteria</taxon>
        <taxon>Bacillati</taxon>
        <taxon>Bacillota</taxon>
        <taxon>Clostridia</taxon>
        <taxon>Eubacteriales</taxon>
        <taxon>Oscillospiraceae</taxon>
        <taxon>Ruminiclostridium</taxon>
    </lineage>
</organism>
<keyword evidence="2" id="KW-1185">Reference proteome</keyword>
<dbReference type="OrthoDB" id="370073at2"/>
<dbReference type="InterPro" id="IPR011748">
    <property type="entry name" value="Unchr_phage_tail-like"/>
</dbReference>
<dbReference type="KEGG" id="rher:EHE19_012925"/>
<evidence type="ECO:0000313" key="2">
    <source>
        <dbReference type="Proteomes" id="UP000306409"/>
    </source>
</evidence>
<dbReference type="Proteomes" id="UP000306409">
    <property type="component" value="Chromosome"/>
</dbReference>
<dbReference type="RefSeq" id="WP_137697830.1">
    <property type="nucleotide sequence ID" value="NZ_CP061336.1"/>
</dbReference>
<reference evidence="1 2" key="1">
    <citation type="submission" date="2020-09" db="EMBL/GenBank/DDBJ databases">
        <title>Characterization and genome sequencing of Ruminiclostridium sp. nov. MA18.</title>
        <authorList>
            <person name="Rettenmaier R."/>
            <person name="Kowollik M.-L."/>
            <person name="Liebl W."/>
            <person name="Zverlov V."/>
        </authorList>
    </citation>
    <scope>NUCLEOTIDE SEQUENCE [LARGE SCALE GENOMIC DNA]</scope>
    <source>
        <strain evidence="1 2">MA18</strain>
    </source>
</reference>
<evidence type="ECO:0000313" key="1">
    <source>
        <dbReference type="EMBL" id="QNU65801.1"/>
    </source>
</evidence>
<dbReference type="AlphaFoldDB" id="A0A4U7JG47"/>
<dbReference type="NCBIfam" id="TIGR02242">
    <property type="entry name" value="tail_TIGR02242"/>
    <property type="match status" value="1"/>
</dbReference>
<sequence>MSNQQISNYVQYLPRIYHKSSDQTYEDYFLGRFLKAFEQVLTGSAEKKDIVGIESILDNFEQYFNPSQTPPQFLEWLASWVALDLEESVEFYGNNDKEQKEQSPIQILPLDTSRSTINRELISKMVQLYKKRGTTKGLLEYLQFYAGEETTISINEYEETAKVGERRKIGVNTMVGKAKPTFFSVHTMIPIHSRSRLQKKVQLIKKVIENEKPFYTNYLLSVEIPSMRVGVYSKVGKETLLGGMIED</sequence>
<proteinExistence type="predicted"/>